<keyword evidence="3 9" id="KW-0812">Transmembrane</keyword>
<dbReference type="GO" id="GO:0047757">
    <property type="term" value="F:chondroitin-glucuronate 5-epimerase activity"/>
    <property type="evidence" value="ECO:0007669"/>
    <property type="project" value="TreeGrafter"/>
</dbReference>
<evidence type="ECO:0000256" key="9">
    <source>
        <dbReference type="SAM" id="Phobius"/>
    </source>
</evidence>
<evidence type="ECO:0000313" key="11">
    <source>
        <dbReference type="Proteomes" id="UP001295444"/>
    </source>
</evidence>
<evidence type="ECO:0000256" key="1">
    <source>
        <dbReference type="ARBA" id="ARBA00004141"/>
    </source>
</evidence>
<dbReference type="InterPro" id="IPR052447">
    <property type="entry name" value="Dermatan-Sulfate_Isomerase"/>
</dbReference>
<keyword evidence="6 9" id="KW-0472">Membrane</keyword>
<evidence type="ECO:0000256" key="7">
    <source>
        <dbReference type="ARBA" id="ARBA00023180"/>
    </source>
</evidence>
<evidence type="ECO:0000256" key="4">
    <source>
        <dbReference type="ARBA" id="ARBA00022729"/>
    </source>
</evidence>
<evidence type="ECO:0000313" key="10">
    <source>
        <dbReference type="EMBL" id="CAH2252106.1"/>
    </source>
</evidence>
<evidence type="ECO:0000256" key="6">
    <source>
        <dbReference type="ARBA" id="ARBA00023136"/>
    </source>
</evidence>
<gene>
    <name evidence="10" type="ORF">PECUL_23A053949</name>
</gene>
<keyword evidence="5 9" id="KW-1133">Transmembrane helix</keyword>
<feature type="transmembrane region" description="Helical" evidence="9">
    <location>
        <begin position="1083"/>
        <end position="1101"/>
    </location>
</feature>
<dbReference type="Gene3D" id="1.50.10.100">
    <property type="entry name" value="Chondroitin AC/alginate lyase"/>
    <property type="match status" value="1"/>
</dbReference>
<dbReference type="EMBL" id="OW240913">
    <property type="protein sequence ID" value="CAH2252106.1"/>
    <property type="molecule type" value="Genomic_DNA"/>
</dbReference>
<dbReference type="AlphaFoldDB" id="A0AAD1RG24"/>
<dbReference type="PANTHER" id="PTHR15532">
    <property type="match status" value="1"/>
</dbReference>
<sequence>MFLILQSTSYASEQNCRSSYKECKMQDCPSSSSVCVGNLGEQKEGAPGHSSADVAKLRRMQRAPLSPFPSPALLQLQYIRVKITAWAHPGGHTGTSRSSGSCTSVLPVTSTAGSDPVLDPLPPGGVHALPEDALRFLEGETAVPALGVAQRGSRGRRGLRFEIPGCIKDGLGDSMDLGSNVTMRTHTRGAPSVFFICLLSCFVVHAADEVTNAQIPFINAKYDGYPMLYFSKGEVENLRIQSTGSHQHIASRINEAVHTMLTNPSEYLPPWDPKEFSARWNEIYGNNLGALAMFCILNPENTEAIGLATEYMERMAAQPSWLVKDAPWDEVPLAHSLVGFATAYDFLYNYLNKHQKVKFLEVIANASGYMYETSYRRGWGFQYLHNHQPTNCVALLTGSLVLMNQGYLQEAYFWTKQVLTIMEKSIVLLNEVTDGSLYEGVAYGSYTTRSLFQYMFIVQRHFDINHFNHPWLKEHFAFMYRTVLPGFQRSVAIADSNYNWFYGPESQLVFLDKFVMRNGSGNWLATQIQKNRVQEGPGTPAKGQRWCTLHTEFLWYDATLKPTPPPDFGTPQLHFFEDWGVVTYGSSLPAEINRPFISFKSGKLGGRAIFDIVHNNKYKDWIKGWRNFNAGHEHPDQNSFTFAPNGFPFITEALYGPKYTFLNNVVMFSPSVSESCFAPWEGQVTEDCTSKWLKYKQGEAADSHGKIVAALEKSGVVFIRGEGVGAYSSGLKLKSVQRNLILLHPQLLLLVDHIHLEGSSSVQTASSFFHNVDMPFEETTVDGVHGAIIRHKNGIYKMYWMDDTGLSEKAVITSAVYPHGYPYNGTNYVNVTTHLRKPVTRTIYLFIGPSVDVESFSVNGDYQQVDVYLATSEHAYAVYLYTGETPSQSIYAKVVADRQKIVFDKSSSVRNFPPAEVKDYTMIVEQKLQHFKPVFQQMEKQILSHVRNTAGFRKIAERLLRFSDKRNTEEAIEKLFAISQQHKQQGKRKMTKKGSKNYKFVNAVPELFAQIEVNEKQTRQKAMARAQNELPINEEEEMKDLLDFVDEPNIKHNTEFLNRRSSPHMLTTFHNGAGSISASYTRLFLILNISIFIVLLALHVSRIVKTKSMYRKKCLYAILSVDFFVLMWLYSSCYRSKC</sequence>
<evidence type="ECO:0000256" key="8">
    <source>
        <dbReference type="ARBA" id="ARBA00023235"/>
    </source>
</evidence>
<keyword evidence="7" id="KW-0325">Glycoprotein</keyword>
<dbReference type="PANTHER" id="PTHR15532:SF3">
    <property type="entry name" value="DERMATAN-SULFATE EPIMERASE"/>
    <property type="match status" value="1"/>
</dbReference>
<dbReference type="Proteomes" id="UP001295444">
    <property type="component" value="Chromosome 02"/>
</dbReference>
<reference evidence="10" key="1">
    <citation type="submission" date="2022-03" db="EMBL/GenBank/DDBJ databases">
        <authorList>
            <person name="Alioto T."/>
            <person name="Alioto T."/>
            <person name="Gomez Garrido J."/>
        </authorList>
    </citation>
    <scope>NUCLEOTIDE SEQUENCE</scope>
</reference>
<keyword evidence="8" id="KW-0413">Isomerase</keyword>
<evidence type="ECO:0000256" key="5">
    <source>
        <dbReference type="ARBA" id="ARBA00022989"/>
    </source>
</evidence>
<comment type="subcellular location">
    <subcellularLocation>
        <location evidence="1">Membrane</location>
        <topology evidence="1">Multi-pass membrane protein</topology>
    </subcellularLocation>
</comment>
<feature type="transmembrane region" description="Helical" evidence="9">
    <location>
        <begin position="1113"/>
        <end position="1130"/>
    </location>
</feature>
<keyword evidence="4" id="KW-0732">Signal</keyword>
<evidence type="ECO:0000256" key="2">
    <source>
        <dbReference type="ARBA" id="ARBA00006556"/>
    </source>
</evidence>
<name>A0AAD1RG24_PELCU</name>
<evidence type="ECO:0000256" key="3">
    <source>
        <dbReference type="ARBA" id="ARBA00022692"/>
    </source>
</evidence>
<comment type="similarity">
    <text evidence="2">Belongs to the dermatan-sulfate isomerase family.</text>
</comment>
<accession>A0AAD1RG24</accession>
<dbReference type="SUPFAM" id="SSF48230">
    <property type="entry name" value="Chondroitin AC/alginate lyase"/>
    <property type="match status" value="1"/>
</dbReference>
<dbReference type="FunFam" id="2.70.98.70:FF:000001">
    <property type="entry name" value="dermatan-sulfate epimerase isoform X1"/>
    <property type="match status" value="1"/>
</dbReference>
<keyword evidence="11" id="KW-1185">Reference proteome</keyword>
<protein>
    <submittedName>
        <fullName evidence="10">Dermatan-sulfate epimerase</fullName>
    </submittedName>
</protein>
<dbReference type="InterPro" id="IPR008929">
    <property type="entry name" value="Chondroitin_lyas"/>
</dbReference>
<dbReference type="GO" id="GO:0016020">
    <property type="term" value="C:membrane"/>
    <property type="evidence" value="ECO:0007669"/>
    <property type="project" value="UniProtKB-SubCell"/>
</dbReference>
<proteinExistence type="inferred from homology"/>
<organism evidence="10 11">
    <name type="scientific">Pelobates cultripes</name>
    <name type="common">Western spadefoot toad</name>
    <dbReference type="NCBI Taxonomy" id="61616"/>
    <lineage>
        <taxon>Eukaryota</taxon>
        <taxon>Metazoa</taxon>
        <taxon>Chordata</taxon>
        <taxon>Craniata</taxon>
        <taxon>Vertebrata</taxon>
        <taxon>Euteleostomi</taxon>
        <taxon>Amphibia</taxon>
        <taxon>Batrachia</taxon>
        <taxon>Anura</taxon>
        <taxon>Pelobatoidea</taxon>
        <taxon>Pelobatidae</taxon>
        <taxon>Pelobates</taxon>
    </lineage>
</organism>
<dbReference type="Gene3D" id="2.70.98.70">
    <property type="match status" value="1"/>
</dbReference>